<comment type="subcellular location">
    <subcellularLocation>
        <location evidence="1">Cell membrane</location>
        <topology evidence="1">Multi-pass membrane protein</topology>
    </subcellularLocation>
</comment>
<keyword evidence="9 12" id="KW-1133">Transmembrane helix</keyword>
<keyword evidence="10" id="KW-0408">Iron</keyword>
<evidence type="ECO:0000256" key="7">
    <source>
        <dbReference type="ARBA" id="ARBA00022723"/>
    </source>
</evidence>
<dbReference type="AlphaFoldDB" id="A0A2N8HDP6"/>
<keyword evidence="8" id="KW-0249">Electron transport</keyword>
<keyword evidence="11 12" id="KW-0472">Membrane</keyword>
<feature type="transmembrane region" description="Helical" evidence="12">
    <location>
        <begin position="180"/>
        <end position="205"/>
    </location>
</feature>
<evidence type="ECO:0000259" key="13">
    <source>
        <dbReference type="Pfam" id="PF01292"/>
    </source>
</evidence>
<evidence type="ECO:0000256" key="2">
    <source>
        <dbReference type="ARBA" id="ARBA00008622"/>
    </source>
</evidence>
<dbReference type="InterPro" id="IPR011577">
    <property type="entry name" value="Cyt_b561_bac/Ni-Hgenase"/>
</dbReference>
<comment type="caution">
    <text evidence="14">The sequence shown here is derived from an EMBL/GenBank/DDBJ whole genome shotgun (WGS) entry which is preliminary data.</text>
</comment>
<evidence type="ECO:0000256" key="5">
    <source>
        <dbReference type="ARBA" id="ARBA00022617"/>
    </source>
</evidence>
<dbReference type="GO" id="GO:0009055">
    <property type="term" value="F:electron transfer activity"/>
    <property type="evidence" value="ECO:0007669"/>
    <property type="project" value="InterPro"/>
</dbReference>
<comment type="similarity">
    <text evidence="2">Belongs to the HupC/HyaC/HydC family.</text>
</comment>
<organism evidence="14 15">
    <name type="scientific">Akkermansia muciniphila</name>
    <dbReference type="NCBI Taxonomy" id="239935"/>
    <lineage>
        <taxon>Bacteria</taxon>
        <taxon>Pseudomonadati</taxon>
        <taxon>Verrucomicrobiota</taxon>
        <taxon>Verrucomicrobiia</taxon>
        <taxon>Verrucomicrobiales</taxon>
        <taxon>Akkermansiaceae</taxon>
        <taxon>Akkermansia</taxon>
    </lineage>
</organism>
<dbReference type="Gene3D" id="1.20.950.20">
    <property type="entry name" value="Transmembrane di-heme cytochromes, Chain C"/>
    <property type="match status" value="1"/>
</dbReference>
<dbReference type="OrthoDB" id="197262at2"/>
<evidence type="ECO:0000313" key="14">
    <source>
        <dbReference type="EMBL" id="PNC18063.1"/>
    </source>
</evidence>
<evidence type="ECO:0000256" key="10">
    <source>
        <dbReference type="ARBA" id="ARBA00023004"/>
    </source>
</evidence>
<dbReference type="InterPro" id="IPR023299">
    <property type="entry name" value="ATPase_P-typ_cyto_dom_N"/>
</dbReference>
<keyword evidence="5" id="KW-0349">Heme</keyword>
<dbReference type="Pfam" id="PF01292">
    <property type="entry name" value="Ni_hydr_CYTB"/>
    <property type="match status" value="1"/>
</dbReference>
<dbReference type="SUPFAM" id="SSF81342">
    <property type="entry name" value="Transmembrane di-heme cytochromes"/>
    <property type="match status" value="1"/>
</dbReference>
<feature type="transmembrane region" description="Helical" evidence="12">
    <location>
        <begin position="225"/>
        <end position="244"/>
    </location>
</feature>
<evidence type="ECO:0000256" key="11">
    <source>
        <dbReference type="ARBA" id="ARBA00023136"/>
    </source>
</evidence>
<feature type="transmembrane region" description="Helical" evidence="12">
    <location>
        <begin position="336"/>
        <end position="358"/>
    </location>
</feature>
<keyword evidence="6 12" id="KW-0812">Transmembrane</keyword>
<evidence type="ECO:0000256" key="4">
    <source>
        <dbReference type="ARBA" id="ARBA00022475"/>
    </source>
</evidence>
<evidence type="ECO:0000313" key="15">
    <source>
        <dbReference type="Proteomes" id="UP000236000"/>
    </source>
</evidence>
<evidence type="ECO:0000256" key="9">
    <source>
        <dbReference type="ARBA" id="ARBA00022989"/>
    </source>
</evidence>
<protein>
    <recommendedName>
        <fullName evidence="13">Cytochrome b561 bacterial/Ni-hydrogenase domain-containing protein</fullName>
    </recommendedName>
</protein>
<keyword evidence="4" id="KW-1003">Cell membrane</keyword>
<dbReference type="InterPro" id="IPR016174">
    <property type="entry name" value="Di-haem_cyt_TM"/>
</dbReference>
<proteinExistence type="inferred from homology"/>
<dbReference type="PRINTS" id="PR00161">
    <property type="entry name" value="NIHGNASECYTB"/>
</dbReference>
<dbReference type="GO" id="GO:0005886">
    <property type="term" value="C:plasma membrane"/>
    <property type="evidence" value="ECO:0007669"/>
    <property type="project" value="UniProtKB-SubCell"/>
</dbReference>
<dbReference type="GO" id="GO:0022904">
    <property type="term" value="P:respiratory electron transport chain"/>
    <property type="evidence" value="ECO:0007669"/>
    <property type="project" value="InterPro"/>
</dbReference>
<dbReference type="PANTHER" id="PTHR30485">
    <property type="entry name" value="NI/FE-HYDROGENASE 1 B-TYPE CYTOCHROME SUBUNIT"/>
    <property type="match status" value="1"/>
</dbReference>
<evidence type="ECO:0000256" key="6">
    <source>
        <dbReference type="ARBA" id="ARBA00022692"/>
    </source>
</evidence>
<accession>A0A2N8HDP6</accession>
<dbReference type="InterPro" id="IPR051542">
    <property type="entry name" value="Hydrogenase_cytochrome"/>
</dbReference>
<evidence type="ECO:0000256" key="1">
    <source>
        <dbReference type="ARBA" id="ARBA00004651"/>
    </source>
</evidence>
<dbReference type="RefSeq" id="WP_102713318.1">
    <property type="nucleotide sequence ID" value="NZ_PJKA01000010.1"/>
</dbReference>
<dbReference type="Gene3D" id="3.40.1110.10">
    <property type="entry name" value="Calcium-transporting ATPase, cytoplasmic domain N"/>
    <property type="match status" value="1"/>
</dbReference>
<reference evidence="14 15" key="1">
    <citation type="journal article" date="2017" name="BMC Genomics">
        <title>Genome sequencing of 39 Akkermansia muciniphila isolates reveals its population structure, genomic and functional diverisity, and global distribution in mammalian gut microbiotas.</title>
        <authorList>
            <person name="Guo X."/>
            <person name="Li S."/>
            <person name="Zhang J."/>
            <person name="Wu F."/>
            <person name="Li X."/>
            <person name="Wu D."/>
            <person name="Zhang M."/>
            <person name="Ou Z."/>
            <person name="Jie Z."/>
            <person name="Yan Q."/>
            <person name="Li P."/>
            <person name="Yi J."/>
            <person name="Peng Y."/>
        </authorList>
    </citation>
    <scope>NUCLEOTIDE SEQUENCE [LARGE SCALE GENOMIC DNA]</scope>
    <source>
        <strain evidence="14 15">GP24</strain>
    </source>
</reference>
<dbReference type="Proteomes" id="UP000236000">
    <property type="component" value="Unassembled WGS sequence"/>
</dbReference>
<keyword evidence="3" id="KW-0813">Transport</keyword>
<dbReference type="GO" id="GO:0020037">
    <property type="term" value="F:heme binding"/>
    <property type="evidence" value="ECO:0007669"/>
    <property type="project" value="TreeGrafter"/>
</dbReference>
<dbReference type="GO" id="GO:0000166">
    <property type="term" value="F:nucleotide binding"/>
    <property type="evidence" value="ECO:0007669"/>
    <property type="project" value="InterPro"/>
</dbReference>
<dbReference type="EMBL" id="PJKA01000010">
    <property type="protein sequence ID" value="PNC18063.1"/>
    <property type="molecule type" value="Genomic_DNA"/>
</dbReference>
<gene>
    <name evidence="14" type="ORF">CXU22_05340</name>
</gene>
<dbReference type="PANTHER" id="PTHR30485:SF0">
    <property type="entry name" value="NI_FE-HYDROGENASE 1 B-TYPE CYTOCHROME SUBUNIT-RELATED"/>
    <property type="match status" value="1"/>
</dbReference>
<evidence type="ECO:0000256" key="12">
    <source>
        <dbReference type="SAM" id="Phobius"/>
    </source>
</evidence>
<feature type="domain" description="Cytochrome b561 bacterial/Ni-hydrogenase" evidence="13">
    <location>
        <begin position="173"/>
        <end position="377"/>
    </location>
</feature>
<name>A0A2N8HDP6_9BACT</name>
<dbReference type="InterPro" id="IPR000516">
    <property type="entry name" value="Ni-dep_Hydgase_cyt-B"/>
</dbReference>
<evidence type="ECO:0000256" key="8">
    <source>
        <dbReference type="ARBA" id="ARBA00022982"/>
    </source>
</evidence>
<feature type="transmembrane region" description="Helical" evidence="12">
    <location>
        <begin position="296"/>
        <end position="315"/>
    </location>
</feature>
<dbReference type="GO" id="GO:0005506">
    <property type="term" value="F:iron ion binding"/>
    <property type="evidence" value="ECO:0007669"/>
    <property type="project" value="InterPro"/>
</dbReference>
<evidence type="ECO:0000256" key="3">
    <source>
        <dbReference type="ARBA" id="ARBA00022448"/>
    </source>
</evidence>
<keyword evidence="7" id="KW-0479">Metal-binding</keyword>
<sequence>MKTILIDNDLTLVVEDAIPATPADTPQEVLALAVCASPDGSTDAGDLALLHAAKERNVALPYAQQRDSWAAPSRERPYSTVMLKATDREDAAPFMVARGSLRALEKLCEAGHREKENIRKAFEEYSSSGFEPVAIAIHRPGSPWQLLGVVPMHAMRDVRSLAKAKANFRYFHVWDWPLRVLHWTWVFCIIGLASTGICIAEGWFLKMGDLHGAFQFGTLRFVHYALGWTLVVVMMLRFSCFFMASNKYQSFRALFPISRQRWKDLFTTAWDYVCARSALAPRYIGHNPLQQWTYTGVYVLFTTMVVTGLALYALYEPRHWFYHLFMPLNDLIGIPYVRLVHLIGMWCFIIFAMVHVYLSILSGNVDRDGTISSMFSGGRWLRKGVKFRDE</sequence>